<dbReference type="EMBL" id="VMNF01000007">
    <property type="protein sequence ID" value="TXC03628.1"/>
    <property type="molecule type" value="Genomic_DNA"/>
</dbReference>
<reference evidence="1 2" key="1">
    <citation type="submission" date="2019-07" db="EMBL/GenBank/DDBJ databases">
        <title>The First High-Quality Draft Genome Sequence of the Causal Agent of the Current Panama Disease Epidemic.</title>
        <authorList>
            <person name="Warmington R.J."/>
            <person name="Kay W."/>
            <person name="Jeffries A."/>
            <person name="Bebber D."/>
            <person name="Moore K."/>
            <person name="Studholme D.J."/>
        </authorList>
    </citation>
    <scope>NUCLEOTIDE SEQUENCE [LARGE SCALE GENOMIC DNA]</scope>
    <source>
        <strain evidence="1 2">TR4</strain>
    </source>
</reference>
<dbReference type="AlphaFoldDB" id="A0A5C6SZT5"/>
<sequence length="162" mass="18051">MFGKRGPQNAILRFAIQGSMLGSIVVGLPVIPTEDVKDKIDEPEQTVYAVRCHAGIYVIAHHCQAHCNGRGHVLFNETRCPVGSDNADIFSDCYCTPQCVPFYGRDGVFLTDLCRFNAEPNPFRITKYNIFVYLNLSYALNDLTIKLSYLPLNEGMACLILA</sequence>
<organism evidence="1 2">
    <name type="scientific">Fusarium oxysporum f. sp. cubense</name>
    <dbReference type="NCBI Taxonomy" id="61366"/>
    <lineage>
        <taxon>Eukaryota</taxon>
        <taxon>Fungi</taxon>
        <taxon>Dikarya</taxon>
        <taxon>Ascomycota</taxon>
        <taxon>Pezizomycotina</taxon>
        <taxon>Sordariomycetes</taxon>
        <taxon>Hypocreomycetidae</taxon>
        <taxon>Hypocreales</taxon>
        <taxon>Nectriaceae</taxon>
        <taxon>Fusarium</taxon>
        <taxon>Fusarium oxysporum species complex</taxon>
    </lineage>
</organism>
<dbReference type="Proteomes" id="UP000321331">
    <property type="component" value="Unassembled WGS sequence"/>
</dbReference>
<comment type="caution">
    <text evidence="1">The sequence shown here is derived from an EMBL/GenBank/DDBJ whole genome shotgun (WGS) entry which is preliminary data.</text>
</comment>
<evidence type="ECO:0000313" key="2">
    <source>
        <dbReference type="Proteomes" id="UP000321331"/>
    </source>
</evidence>
<name>A0A5C6SZT5_FUSOC</name>
<protein>
    <submittedName>
        <fullName evidence="1">Uncharacterized protein</fullName>
    </submittedName>
</protein>
<gene>
    <name evidence="1" type="ORF">FocTR4_00000006</name>
</gene>
<evidence type="ECO:0000313" key="1">
    <source>
        <dbReference type="EMBL" id="TXC03628.1"/>
    </source>
</evidence>
<proteinExistence type="predicted"/>
<accession>A0A5C6SZT5</accession>